<dbReference type="EMBL" id="SNRW01016133">
    <property type="protein sequence ID" value="KAA6369677.1"/>
    <property type="molecule type" value="Genomic_DNA"/>
</dbReference>
<gene>
    <name evidence="2" type="ORF">EZS28_034794</name>
</gene>
<dbReference type="OrthoDB" id="10263316at2759"/>
<evidence type="ECO:0000256" key="1">
    <source>
        <dbReference type="SAM" id="MobiDB-lite"/>
    </source>
</evidence>
<feature type="non-terminal residue" evidence="2">
    <location>
        <position position="33"/>
    </location>
</feature>
<evidence type="ECO:0000313" key="2">
    <source>
        <dbReference type="EMBL" id="KAA6369677.1"/>
    </source>
</evidence>
<name>A0A5J4UGZ5_9EUKA</name>
<dbReference type="Proteomes" id="UP000324800">
    <property type="component" value="Unassembled WGS sequence"/>
</dbReference>
<reference evidence="2 3" key="1">
    <citation type="submission" date="2019-03" db="EMBL/GenBank/DDBJ databases">
        <title>Single cell metagenomics reveals metabolic interactions within the superorganism composed of flagellate Streblomastix strix and complex community of Bacteroidetes bacteria on its surface.</title>
        <authorList>
            <person name="Treitli S.C."/>
            <person name="Kolisko M."/>
            <person name="Husnik F."/>
            <person name="Keeling P."/>
            <person name="Hampl V."/>
        </authorList>
    </citation>
    <scope>NUCLEOTIDE SEQUENCE [LARGE SCALE GENOMIC DNA]</scope>
    <source>
        <strain evidence="2">ST1C</strain>
    </source>
</reference>
<feature type="region of interest" description="Disordered" evidence="1">
    <location>
        <begin position="1"/>
        <end position="33"/>
    </location>
</feature>
<sequence length="33" mass="3577">MSTALAESPVKKSGEKEDQTEAILRFDTPAGRL</sequence>
<evidence type="ECO:0000313" key="3">
    <source>
        <dbReference type="Proteomes" id="UP000324800"/>
    </source>
</evidence>
<protein>
    <submittedName>
        <fullName evidence="2">Uncharacterized protein</fullName>
    </submittedName>
</protein>
<organism evidence="2 3">
    <name type="scientific">Streblomastix strix</name>
    <dbReference type="NCBI Taxonomy" id="222440"/>
    <lineage>
        <taxon>Eukaryota</taxon>
        <taxon>Metamonada</taxon>
        <taxon>Preaxostyla</taxon>
        <taxon>Oxymonadida</taxon>
        <taxon>Streblomastigidae</taxon>
        <taxon>Streblomastix</taxon>
    </lineage>
</organism>
<dbReference type="AlphaFoldDB" id="A0A5J4UGZ5"/>
<feature type="compositionally biased region" description="Basic and acidic residues" evidence="1">
    <location>
        <begin position="9"/>
        <end position="19"/>
    </location>
</feature>
<proteinExistence type="predicted"/>
<accession>A0A5J4UGZ5</accession>
<comment type="caution">
    <text evidence="2">The sequence shown here is derived from an EMBL/GenBank/DDBJ whole genome shotgun (WGS) entry which is preliminary data.</text>
</comment>